<protein>
    <recommendedName>
        <fullName evidence="4">Transcription factor Pcc1</fullName>
    </recommendedName>
</protein>
<dbReference type="Pfam" id="PF09341">
    <property type="entry name" value="Pcc1"/>
    <property type="match status" value="1"/>
</dbReference>
<sequence>MQKYSLYLNLHFQNKKEAEIVYRAVIPDIVKKHRRSCTEIECKHSSIRFKVVALDAVALRASFNSFMKHVALSKRIMEKFPNIY</sequence>
<comment type="caution">
    <text evidence="2">The sequence shown here is derived from an EMBL/GenBank/DDBJ whole genome shotgun (WGS) entry which is preliminary data.</text>
</comment>
<evidence type="ECO:0008006" key="4">
    <source>
        <dbReference type="Google" id="ProtNLM"/>
    </source>
</evidence>
<dbReference type="Gene3D" id="3.30.310.50">
    <property type="entry name" value="Alpha-D-phosphohexomutase, C-terminal domain"/>
    <property type="match status" value="1"/>
</dbReference>
<reference evidence="2 3" key="1">
    <citation type="submission" date="2018-06" db="EMBL/GenBank/DDBJ databases">
        <title>Extensive metabolic versatility and redundancy in microbially diverse, dynamic hydrothermal sediments.</title>
        <authorList>
            <person name="Dombrowski N."/>
            <person name="Teske A."/>
            <person name="Baker B.J."/>
        </authorList>
    </citation>
    <scope>NUCLEOTIDE SEQUENCE [LARGE SCALE GENOMIC DNA]</scope>
    <source>
        <strain evidence="2">B9_G13</strain>
    </source>
</reference>
<proteinExistence type="inferred from homology"/>
<accession>A0A497JI12</accession>
<comment type="similarity">
    <text evidence="1">Belongs to the CTAG/PCC1 family.</text>
</comment>
<gene>
    <name evidence="2" type="ORF">DRO07_00055</name>
</gene>
<evidence type="ECO:0000313" key="3">
    <source>
        <dbReference type="Proteomes" id="UP000277633"/>
    </source>
</evidence>
<dbReference type="AlphaFoldDB" id="A0A497JI12"/>
<dbReference type="EMBL" id="QMWO01000001">
    <property type="protein sequence ID" value="RLG70488.1"/>
    <property type="molecule type" value="Genomic_DNA"/>
</dbReference>
<dbReference type="InterPro" id="IPR015419">
    <property type="entry name" value="CTAG/Pcc1"/>
</dbReference>
<organism evidence="2 3">
    <name type="scientific">Candidatus Iainarchaeum sp</name>
    <dbReference type="NCBI Taxonomy" id="3101447"/>
    <lineage>
        <taxon>Archaea</taxon>
        <taxon>Candidatus Iainarchaeota</taxon>
        <taxon>Candidatus Iainarchaeia</taxon>
        <taxon>Candidatus Iainarchaeales</taxon>
        <taxon>Candidatus Iainarchaeaceae</taxon>
        <taxon>Candidatus Iainarchaeum</taxon>
    </lineage>
</organism>
<evidence type="ECO:0000256" key="1">
    <source>
        <dbReference type="ARBA" id="ARBA00007073"/>
    </source>
</evidence>
<dbReference type="NCBIfam" id="NF011470">
    <property type="entry name" value="PRK14887.1"/>
    <property type="match status" value="1"/>
</dbReference>
<dbReference type="Proteomes" id="UP000277633">
    <property type="component" value="Unassembled WGS sequence"/>
</dbReference>
<name>A0A497JI12_9ARCH</name>
<evidence type="ECO:0000313" key="2">
    <source>
        <dbReference type="EMBL" id="RLG70488.1"/>
    </source>
</evidence>